<dbReference type="InterPro" id="IPR000014">
    <property type="entry name" value="PAS"/>
</dbReference>
<dbReference type="NCBIfam" id="TIGR00229">
    <property type="entry name" value="sensory_box"/>
    <property type="match status" value="1"/>
</dbReference>
<dbReference type="AlphaFoldDB" id="W4HK27"/>
<protein>
    <submittedName>
        <fullName evidence="3">Fis family transcriptional regulator PpsR</fullName>
    </submittedName>
</protein>
<dbReference type="InterPro" id="IPR035965">
    <property type="entry name" value="PAS-like_dom_sf"/>
</dbReference>
<comment type="caution">
    <text evidence="3">The sequence shown here is derived from an EMBL/GenBank/DDBJ whole genome shotgun (WGS) entry which is preliminary data.</text>
</comment>
<dbReference type="Gene3D" id="1.10.10.60">
    <property type="entry name" value="Homeodomain-like"/>
    <property type="match status" value="1"/>
</dbReference>
<dbReference type="SUPFAM" id="SSF46689">
    <property type="entry name" value="Homeodomain-like"/>
    <property type="match status" value="1"/>
</dbReference>
<dbReference type="SUPFAM" id="SSF55785">
    <property type="entry name" value="PYP-like sensor domain (PAS domain)"/>
    <property type="match status" value="2"/>
</dbReference>
<dbReference type="CDD" id="cd00130">
    <property type="entry name" value="PAS"/>
    <property type="match status" value="1"/>
</dbReference>
<feature type="region of interest" description="Disordered" evidence="1">
    <location>
        <begin position="1"/>
        <end position="20"/>
    </location>
</feature>
<reference evidence="3 4" key="1">
    <citation type="journal article" date="2014" name="Antonie Van Leeuwenhoek">
        <title>Roseivivax atlanticus sp. nov., isolated from surface seawater of the Atlantic Ocean.</title>
        <authorList>
            <person name="Li G."/>
            <person name="Lai Q."/>
            <person name="Liu X."/>
            <person name="Sun F."/>
            <person name="Shao Z."/>
        </authorList>
    </citation>
    <scope>NUCLEOTIDE SEQUENCE [LARGE SCALE GENOMIC DNA]</scope>
    <source>
        <strain evidence="3 4">22II-s10s</strain>
    </source>
</reference>
<dbReference type="EMBL" id="AQQW01000007">
    <property type="protein sequence ID" value="ETW12345.1"/>
    <property type="molecule type" value="Genomic_DNA"/>
</dbReference>
<accession>W4HK27</accession>
<dbReference type="Pfam" id="PF02954">
    <property type="entry name" value="HTH_8"/>
    <property type="match status" value="1"/>
</dbReference>
<sequence length="474" mass="50079">MTGSEHRIPSLAARESADNSETTDLERIVAAASDLALVLDASGVVTRVIVGGALSADAGVAGWEGRPIEETLVPEGRTKLIAAREALEAGRPLPSGLELTHVLGDGVERPMRYTMIPYGAGAMLLGRDQAGLAEQQRQLVDAQLTLERTYEAQREFDTRYRMLLRAVNDAVAFVSAGDGTIGDLNEPAAALLGGTREGLMGTRLAEALGDAAPDGLMDEIDRAATRDAREPVVAAADASGRGIAIAPQLFRAAGKRSYLCRLSDPDAEAGGAPGISADVSLLFERSTDAVVFATLSGEIATANEAFLDLVGAARLADLRGQNLAGFLGRGRVDLNVVAENARRAGTMRLYATRMVSELGAETPVEMSVTYLNDRTDPLLGLVIRDAARSEAVRAGPAPAAMESASSVMELVGSATLREIVAETTDVVEKMCIETAVQLTRNNRVAAAEMLGLSRQSLYVKLRKYGLLNYDPNET</sequence>
<dbReference type="Gene3D" id="3.30.450.20">
    <property type="entry name" value="PAS domain"/>
    <property type="match status" value="3"/>
</dbReference>
<dbReference type="PATRIC" id="fig|1317118.6.peg.2546"/>
<evidence type="ECO:0000313" key="3">
    <source>
        <dbReference type="EMBL" id="ETW12345.1"/>
    </source>
</evidence>
<dbReference type="SMART" id="SM00091">
    <property type="entry name" value="PAS"/>
    <property type="match status" value="2"/>
</dbReference>
<dbReference type="PRINTS" id="PR01590">
    <property type="entry name" value="HTHFIS"/>
</dbReference>
<dbReference type="STRING" id="1379903.ATO8_12371"/>
<evidence type="ECO:0000313" key="4">
    <source>
        <dbReference type="Proteomes" id="UP000019063"/>
    </source>
</evidence>
<feature type="domain" description="PAS" evidence="2">
    <location>
        <begin position="277"/>
        <end position="346"/>
    </location>
</feature>
<dbReference type="eggNOG" id="COG2204">
    <property type="taxonomic scope" value="Bacteria"/>
</dbReference>
<dbReference type="RefSeq" id="WP_051487749.1">
    <property type="nucleotide sequence ID" value="NZ_AQQW01000007.1"/>
</dbReference>
<keyword evidence="4" id="KW-1185">Reference proteome</keyword>
<evidence type="ECO:0000256" key="1">
    <source>
        <dbReference type="SAM" id="MobiDB-lite"/>
    </source>
</evidence>
<dbReference type="InterPro" id="IPR002197">
    <property type="entry name" value="HTH_Fis"/>
</dbReference>
<dbReference type="NCBIfam" id="TIGR02040">
    <property type="entry name" value="PpsR-CrtJ"/>
    <property type="match status" value="1"/>
</dbReference>
<name>W4HK27_9RHOB</name>
<gene>
    <name evidence="3" type="ORF">ATO8_12371</name>
</gene>
<dbReference type="Proteomes" id="UP000019063">
    <property type="component" value="Unassembled WGS sequence"/>
</dbReference>
<dbReference type="GO" id="GO:0043565">
    <property type="term" value="F:sequence-specific DNA binding"/>
    <property type="evidence" value="ECO:0007669"/>
    <property type="project" value="InterPro"/>
</dbReference>
<organism evidence="3 4">
    <name type="scientific">Roseivivax marinus</name>
    <dbReference type="NCBI Taxonomy" id="1379903"/>
    <lineage>
        <taxon>Bacteria</taxon>
        <taxon>Pseudomonadati</taxon>
        <taxon>Pseudomonadota</taxon>
        <taxon>Alphaproteobacteria</taxon>
        <taxon>Rhodobacterales</taxon>
        <taxon>Roseobacteraceae</taxon>
        <taxon>Roseivivax</taxon>
    </lineage>
</organism>
<feature type="domain" description="PAS" evidence="2">
    <location>
        <begin position="158"/>
        <end position="225"/>
    </location>
</feature>
<proteinExistence type="predicted"/>
<dbReference type="Pfam" id="PF13426">
    <property type="entry name" value="PAS_9"/>
    <property type="match status" value="1"/>
</dbReference>
<dbReference type="InterPro" id="IPR011785">
    <property type="entry name" value="Tscrpt_reg_PpsR-CrtJ"/>
</dbReference>
<evidence type="ECO:0000259" key="2">
    <source>
        <dbReference type="SMART" id="SM00091"/>
    </source>
</evidence>
<dbReference type="InterPro" id="IPR009057">
    <property type="entry name" value="Homeodomain-like_sf"/>
</dbReference>
<dbReference type="Pfam" id="PF13188">
    <property type="entry name" value="PAS_8"/>
    <property type="match status" value="1"/>
</dbReference>